<dbReference type="SMART" id="SM00248">
    <property type="entry name" value="ANK"/>
    <property type="match status" value="4"/>
</dbReference>
<name>A0A176WPG8_MARPO</name>
<keyword evidence="1" id="KW-0677">Repeat</keyword>
<feature type="repeat" description="ANK" evidence="3">
    <location>
        <begin position="89"/>
        <end position="121"/>
    </location>
</feature>
<dbReference type="Proteomes" id="UP000077202">
    <property type="component" value="Unassembled WGS sequence"/>
</dbReference>
<gene>
    <name evidence="5" type="ORF">AXG93_1864s1160</name>
</gene>
<dbReference type="SUPFAM" id="SSF48403">
    <property type="entry name" value="Ankyrin repeat"/>
    <property type="match status" value="1"/>
</dbReference>
<keyword evidence="2 3" id="KW-0040">ANK repeat</keyword>
<dbReference type="InterPro" id="IPR002110">
    <property type="entry name" value="Ankyrin_rpt"/>
</dbReference>
<dbReference type="EMBL" id="LVLJ01000293">
    <property type="protein sequence ID" value="OAE34989.1"/>
    <property type="molecule type" value="Genomic_DNA"/>
</dbReference>
<dbReference type="InterPro" id="IPR050776">
    <property type="entry name" value="Ank_Repeat/CDKN_Inhibitor"/>
</dbReference>
<protein>
    <submittedName>
        <fullName evidence="5">Uncharacterized protein</fullName>
    </submittedName>
</protein>
<organism evidence="5 6">
    <name type="scientific">Marchantia polymorpha subsp. ruderalis</name>
    <dbReference type="NCBI Taxonomy" id="1480154"/>
    <lineage>
        <taxon>Eukaryota</taxon>
        <taxon>Viridiplantae</taxon>
        <taxon>Streptophyta</taxon>
        <taxon>Embryophyta</taxon>
        <taxon>Marchantiophyta</taxon>
        <taxon>Marchantiopsida</taxon>
        <taxon>Marchantiidae</taxon>
        <taxon>Marchantiales</taxon>
        <taxon>Marchantiaceae</taxon>
        <taxon>Marchantia</taxon>
    </lineage>
</organism>
<reference evidence="5" key="1">
    <citation type="submission" date="2016-03" db="EMBL/GenBank/DDBJ databases">
        <title>Mechanisms controlling the formation of the plant cell surface in tip-growing cells are functionally conserved among land plants.</title>
        <authorList>
            <person name="Honkanen S."/>
            <person name="Jones V.A."/>
            <person name="Morieri G."/>
            <person name="Champion C."/>
            <person name="Hetherington A.J."/>
            <person name="Kelly S."/>
            <person name="Saint-Marcoux D."/>
            <person name="Proust H."/>
            <person name="Prescott H."/>
            <person name="Dolan L."/>
        </authorList>
    </citation>
    <scope>NUCLEOTIDE SEQUENCE [LARGE SCALE GENOMIC DNA]</scope>
    <source>
        <tissue evidence="5">Whole gametophyte</tissue>
    </source>
</reference>
<feature type="compositionally biased region" description="Gly residues" evidence="4">
    <location>
        <begin position="195"/>
        <end position="207"/>
    </location>
</feature>
<feature type="region of interest" description="Disordered" evidence="4">
    <location>
        <begin position="348"/>
        <end position="456"/>
    </location>
</feature>
<evidence type="ECO:0000313" key="6">
    <source>
        <dbReference type="Proteomes" id="UP000077202"/>
    </source>
</evidence>
<dbReference type="Pfam" id="PF12796">
    <property type="entry name" value="Ank_2"/>
    <property type="match status" value="1"/>
</dbReference>
<sequence length="456" mass="48686">MEPVNPSPSPSPSPQMSYDDSVRRLHLAIMDNDLPTVRKLIRGGAGPSVGDRLGRSALHWAVVFGNRDTTHTILKLIGKGKGVNLADAHGCTALHLAAMEGRVDIAKMLLNRGAKINPPDKEGMTALHYAAQTINPLMIHTLVRRHANRMLLDARNRLPYHVARLWGGSNDVLHRLQPDNFEAMSAQIEDIQGSPVGGAGGGGGGGVPSKVQDRKADAVEAVEGDLRLWVLSAKAYSSATAMSIQRDRPIENVKREMIIEADASRRLLGMKCSPAASRSVEEAAQPAPAWHGLAVDVPHRLQSLVSGLVQCFKSAGSSLREHSPSMSLSTAHHWVPTKTQVLRAQLAEGGHRSQVPVTPAHAKLAKPGRARLATPQRKPTPYSLKPVILSKASAGASSSPARRPAKPKASRFTLRSSGLLLPPLTAMSREEHPSPSPGATASSNTGKDCDADRGQH</sequence>
<feature type="repeat" description="ANK" evidence="3">
    <location>
        <begin position="20"/>
        <end position="52"/>
    </location>
</feature>
<evidence type="ECO:0000313" key="5">
    <source>
        <dbReference type="EMBL" id="OAE34989.1"/>
    </source>
</evidence>
<dbReference type="InterPro" id="IPR036770">
    <property type="entry name" value="Ankyrin_rpt-contain_sf"/>
</dbReference>
<proteinExistence type="predicted"/>
<evidence type="ECO:0000256" key="2">
    <source>
        <dbReference type="ARBA" id="ARBA00023043"/>
    </source>
</evidence>
<feature type="repeat" description="ANK" evidence="3">
    <location>
        <begin position="122"/>
        <end position="154"/>
    </location>
</feature>
<feature type="compositionally biased region" description="Low complexity" evidence="4">
    <location>
        <begin position="390"/>
        <end position="402"/>
    </location>
</feature>
<accession>A0A176WPG8</accession>
<dbReference type="AlphaFoldDB" id="A0A176WPG8"/>
<evidence type="ECO:0000256" key="4">
    <source>
        <dbReference type="SAM" id="MobiDB-lite"/>
    </source>
</evidence>
<evidence type="ECO:0000256" key="3">
    <source>
        <dbReference type="PROSITE-ProRule" id="PRU00023"/>
    </source>
</evidence>
<dbReference type="PANTHER" id="PTHR24201">
    <property type="entry name" value="ANK_REP_REGION DOMAIN-CONTAINING PROTEIN"/>
    <property type="match status" value="1"/>
</dbReference>
<dbReference type="PROSITE" id="PS50297">
    <property type="entry name" value="ANK_REP_REGION"/>
    <property type="match status" value="1"/>
</dbReference>
<feature type="compositionally biased region" description="Polar residues" evidence="4">
    <location>
        <begin position="437"/>
        <end position="446"/>
    </location>
</feature>
<feature type="compositionally biased region" description="Basic and acidic residues" evidence="4">
    <location>
        <begin position="447"/>
        <end position="456"/>
    </location>
</feature>
<keyword evidence="6" id="KW-1185">Reference proteome</keyword>
<dbReference type="PROSITE" id="PS50088">
    <property type="entry name" value="ANK_REPEAT"/>
    <property type="match status" value="4"/>
</dbReference>
<feature type="region of interest" description="Disordered" evidence="4">
    <location>
        <begin position="192"/>
        <end position="211"/>
    </location>
</feature>
<comment type="caution">
    <text evidence="5">The sequence shown here is derived from an EMBL/GenBank/DDBJ whole genome shotgun (WGS) entry which is preliminary data.</text>
</comment>
<dbReference type="Gene3D" id="1.25.40.20">
    <property type="entry name" value="Ankyrin repeat-containing domain"/>
    <property type="match status" value="1"/>
</dbReference>
<evidence type="ECO:0000256" key="1">
    <source>
        <dbReference type="ARBA" id="ARBA00022737"/>
    </source>
</evidence>
<feature type="repeat" description="ANK" evidence="3">
    <location>
        <begin position="53"/>
        <end position="88"/>
    </location>
</feature>